<evidence type="ECO:0000313" key="2">
    <source>
        <dbReference type="Proteomes" id="UP001501676"/>
    </source>
</evidence>
<dbReference type="EMBL" id="BAAAYN010000011">
    <property type="protein sequence ID" value="GAA3385061.1"/>
    <property type="molecule type" value="Genomic_DNA"/>
</dbReference>
<comment type="caution">
    <text evidence="1">The sequence shown here is derived from an EMBL/GenBank/DDBJ whole genome shotgun (WGS) entry which is preliminary data.</text>
</comment>
<evidence type="ECO:0000313" key="1">
    <source>
        <dbReference type="EMBL" id="GAA3385061.1"/>
    </source>
</evidence>
<sequence length="91" mass="9302">MDEKVGSDVDGYSVVAGHWPLAGPFSPVRTAYAAQALRSLVAYLGHAVATVEGLGSRQDADRVLAAVGEALTGLPSVAVVAEKRRPSLGDG</sequence>
<keyword evidence="2" id="KW-1185">Reference proteome</keyword>
<gene>
    <name evidence="1" type="ORF">GCM10020369_17100</name>
</gene>
<reference evidence="2" key="1">
    <citation type="journal article" date="2019" name="Int. J. Syst. Evol. Microbiol.">
        <title>The Global Catalogue of Microorganisms (GCM) 10K type strain sequencing project: providing services to taxonomists for standard genome sequencing and annotation.</title>
        <authorList>
            <consortium name="The Broad Institute Genomics Platform"/>
            <consortium name="The Broad Institute Genome Sequencing Center for Infectious Disease"/>
            <person name="Wu L."/>
            <person name="Ma J."/>
        </authorList>
    </citation>
    <scope>NUCLEOTIDE SEQUENCE [LARGE SCALE GENOMIC DNA]</scope>
    <source>
        <strain evidence="2">JCM 9458</strain>
    </source>
</reference>
<proteinExistence type="predicted"/>
<name>A0ABP6SUK9_9ACTN</name>
<dbReference type="Proteomes" id="UP001501676">
    <property type="component" value="Unassembled WGS sequence"/>
</dbReference>
<organism evidence="1 2">
    <name type="scientific">Cryptosporangium minutisporangium</name>
    <dbReference type="NCBI Taxonomy" id="113569"/>
    <lineage>
        <taxon>Bacteria</taxon>
        <taxon>Bacillati</taxon>
        <taxon>Actinomycetota</taxon>
        <taxon>Actinomycetes</taxon>
        <taxon>Cryptosporangiales</taxon>
        <taxon>Cryptosporangiaceae</taxon>
        <taxon>Cryptosporangium</taxon>
    </lineage>
</organism>
<accession>A0ABP6SUK9</accession>
<dbReference type="RefSeq" id="WP_345727453.1">
    <property type="nucleotide sequence ID" value="NZ_BAAAYN010000011.1"/>
</dbReference>
<protein>
    <submittedName>
        <fullName evidence="1">Uncharacterized protein</fullName>
    </submittedName>
</protein>